<evidence type="ECO:0000313" key="4">
    <source>
        <dbReference type="EMBL" id="GGI57380.1"/>
    </source>
</evidence>
<dbReference type="CDD" id="cd09618">
    <property type="entry name" value="CBM9_like_2"/>
    <property type="match status" value="1"/>
</dbReference>
<organism evidence="4 5">
    <name type="scientific">Winogradskyella haliclonae</name>
    <dbReference type="NCBI Taxonomy" id="2048558"/>
    <lineage>
        <taxon>Bacteria</taxon>
        <taxon>Pseudomonadati</taxon>
        <taxon>Bacteroidota</taxon>
        <taxon>Flavobacteriia</taxon>
        <taxon>Flavobacteriales</taxon>
        <taxon>Flavobacteriaceae</taxon>
        <taxon>Winogradskyella</taxon>
    </lineage>
</organism>
<evidence type="ECO:0000259" key="3">
    <source>
        <dbReference type="Pfam" id="PF19313"/>
    </source>
</evidence>
<gene>
    <name evidence="4" type="ORF">GCM10011444_16890</name>
</gene>
<proteinExistence type="predicted"/>
<feature type="signal peptide" evidence="1">
    <location>
        <begin position="1"/>
        <end position="20"/>
    </location>
</feature>
<evidence type="ECO:0000313" key="5">
    <source>
        <dbReference type="Proteomes" id="UP000624701"/>
    </source>
</evidence>
<name>A0ABQ2BZL5_9FLAO</name>
<keyword evidence="1" id="KW-0732">Signal</keyword>
<feature type="chain" id="PRO_5045906608" description="Protein with DOMON-like ligand-binding domain protein" evidence="1">
    <location>
        <begin position="21"/>
        <end position="856"/>
    </location>
</feature>
<reference evidence="5" key="1">
    <citation type="journal article" date="2019" name="Int. J. Syst. Evol. Microbiol.">
        <title>The Global Catalogue of Microorganisms (GCM) 10K type strain sequencing project: providing services to taxonomists for standard genome sequencing and annotation.</title>
        <authorList>
            <consortium name="The Broad Institute Genomics Platform"/>
            <consortium name="The Broad Institute Genome Sequencing Center for Infectious Disease"/>
            <person name="Wu L."/>
            <person name="Ma J."/>
        </authorList>
    </citation>
    <scope>NUCLEOTIDE SEQUENCE [LARGE SCALE GENOMIC DNA]</scope>
    <source>
        <strain evidence="5">CCM 8681</strain>
    </source>
</reference>
<dbReference type="InterPro" id="IPR010502">
    <property type="entry name" value="Carb-bd_dom_fam9"/>
</dbReference>
<evidence type="ECO:0000256" key="1">
    <source>
        <dbReference type="SAM" id="SignalP"/>
    </source>
</evidence>
<dbReference type="Pfam" id="PF06452">
    <property type="entry name" value="CBM9_1"/>
    <property type="match status" value="1"/>
</dbReference>
<evidence type="ECO:0000259" key="2">
    <source>
        <dbReference type="Pfam" id="PF06452"/>
    </source>
</evidence>
<dbReference type="EMBL" id="BMDQ01000002">
    <property type="protein sequence ID" value="GGI57380.1"/>
    <property type="molecule type" value="Genomic_DNA"/>
</dbReference>
<dbReference type="InterPro" id="IPR045670">
    <property type="entry name" value="DUF5916"/>
</dbReference>
<dbReference type="Gene3D" id="2.60.40.1190">
    <property type="match status" value="1"/>
</dbReference>
<accession>A0ABQ2BZL5</accession>
<dbReference type="RefSeq" id="WP_188374294.1">
    <property type="nucleotide sequence ID" value="NZ_BMDQ01000002.1"/>
</dbReference>
<dbReference type="SUPFAM" id="SSF49344">
    <property type="entry name" value="CBD9-like"/>
    <property type="match status" value="1"/>
</dbReference>
<comment type="caution">
    <text evidence="4">The sequence shown here is derived from an EMBL/GenBank/DDBJ whole genome shotgun (WGS) entry which is preliminary data.</text>
</comment>
<protein>
    <recommendedName>
        <fullName evidence="6">Protein with DOMON-like ligand-binding domain protein</fullName>
    </recommendedName>
</protein>
<evidence type="ECO:0008006" key="6">
    <source>
        <dbReference type="Google" id="ProtNLM"/>
    </source>
</evidence>
<feature type="domain" description="DUF5916" evidence="3">
    <location>
        <begin position="235"/>
        <end position="814"/>
    </location>
</feature>
<keyword evidence="5" id="KW-1185">Reference proteome</keyword>
<feature type="domain" description="Carbohydrate-binding" evidence="2">
    <location>
        <begin position="44"/>
        <end position="197"/>
    </location>
</feature>
<dbReference type="Proteomes" id="UP000624701">
    <property type="component" value="Unassembled WGS sequence"/>
</dbReference>
<dbReference type="Pfam" id="PF19313">
    <property type="entry name" value="DUF5916"/>
    <property type="match status" value="1"/>
</dbReference>
<sequence>MNIRSTLSLLFIITCCFANSQEININPDVKKTLDIKRTNTAPKIDGVLDDIVWKNADIATDFTQFRPEMGVNPLDYQKTVVKMAYDDNAIYVSAYLYDKPEEIQRQLTSRDNFGQSDFFLVVLNPNNDAQNDTEFFVFSSGTQADAIANPNNGEDFGWSAVWDSAVKIVDDGWIVEMKIPYRTLRFSKDVETWGLQFHRRFQVNNTQYTWNPLDRTKGNIGLYHGELKGIKDIEPPVRLNLYPFASTVFNNFDKPTYKLGMDVKYGITENITLDATLIPDFSQAGFDNLVLNLGPFEQTFGEQRQFFTEGVDLFNKGNLFFSRRIGAAPRGSIDTTDEESVSNVPDNVKVLNALKISGRNENGLGIGIFNAVTEKTEAVVTNTVTDESRNEIIEPLTNYNIFVIDQQFNGNSSIGIVNTSVWRNGSEFRDAYSGALVANINNKRNTYNIRTDLKVSQTEFDLDGEFGFNSFFRIGKSHGKFRYSFDHSFSNDKFDINDIGLNFRNNFNNFGIDINYRIFEPTEKLNSFFANFFVNYRRLYKPSEFSGTNFGVFVNAQTKKLLRLRGSINFEPGKQFDFFEPRDFENKRFFVFENIGFIRADINTNDNKFFSIGLGANTFHAFDSERDLFGYRFNISPALRVSDKFRLGFDYSYQNNKGSQGFANNSNSLPNEIIFGERDIITIENSLSGSYTFNPFHTVSLTLRNFWSTVTYDDRPYFLQEDGTLVEQANTWDELGLGNSNVNFNTWNLDLNYTWQVGPGSFLTALYRNQLFNAGTNSEDNYFESLGDLFDQDINHILSVRLQYFIDYNSIKGIFKKKNNNAKTLGLQTQMHNEALRRNAMIDNSYIDGYNYNSYQ</sequence>